<name>A0AAJ4DM82_9BACT</name>
<dbReference type="Proteomes" id="UP000326061">
    <property type="component" value="Chromosome"/>
</dbReference>
<dbReference type="EMBL" id="CP041166">
    <property type="protein sequence ID" value="QFR42877.1"/>
    <property type="molecule type" value="Genomic_DNA"/>
</dbReference>
<keyword evidence="2" id="KW-1185">Reference proteome</keyword>
<dbReference type="KEGG" id="suln:FJR47_02710"/>
<sequence length="105" mass="12511">MGIESIIKELSREELEGKFINMFNDYSVLKNNHKNQEEVPLVDFSDFKIRRRQQYLHKTYSQHAPVLNGILKLYMDTQDKNLHHYLSELNAQLEKKAQENNDFAK</sequence>
<proteinExistence type="predicted"/>
<accession>A0AAJ4DM82</accession>
<reference evidence="2" key="1">
    <citation type="submission" date="2019-06" db="EMBL/GenBank/DDBJ databases">
        <title>Sulfurimonas gotlandica sp. nov., a chemoautotrophic and psychrotolerant epsilonproteobacterium isolated from a pelagic redoxcline, and an emended description of the genus Sulfurimonas.</title>
        <authorList>
            <person name="Wang S."/>
            <person name="Jiang L."/>
            <person name="Shao Z."/>
        </authorList>
    </citation>
    <scope>NUCLEOTIDE SEQUENCE [LARGE SCALE GENOMIC DNA]</scope>
    <source>
        <strain evidence="2">1-1N</strain>
    </source>
</reference>
<dbReference type="RefSeq" id="WP_152298940.1">
    <property type="nucleotide sequence ID" value="NZ_CP041166.1"/>
</dbReference>
<gene>
    <name evidence="1" type="ORF">FJR47_02710</name>
</gene>
<evidence type="ECO:0000313" key="1">
    <source>
        <dbReference type="EMBL" id="QFR42877.1"/>
    </source>
</evidence>
<organism evidence="1 2">
    <name type="scientific">Sulfurimonas xiamenensis</name>
    <dbReference type="NCBI Taxonomy" id="2590021"/>
    <lineage>
        <taxon>Bacteria</taxon>
        <taxon>Pseudomonadati</taxon>
        <taxon>Campylobacterota</taxon>
        <taxon>Epsilonproteobacteria</taxon>
        <taxon>Campylobacterales</taxon>
        <taxon>Sulfurimonadaceae</taxon>
        <taxon>Sulfurimonas</taxon>
    </lineage>
</organism>
<protein>
    <submittedName>
        <fullName evidence="1">Uncharacterized protein</fullName>
    </submittedName>
</protein>
<evidence type="ECO:0000313" key="2">
    <source>
        <dbReference type="Proteomes" id="UP000326061"/>
    </source>
</evidence>
<dbReference type="AlphaFoldDB" id="A0AAJ4DM82"/>